<evidence type="ECO:0000256" key="1">
    <source>
        <dbReference type="SAM" id="SignalP"/>
    </source>
</evidence>
<evidence type="ECO:0000313" key="2">
    <source>
        <dbReference type="EMBL" id="GAA0323294.1"/>
    </source>
</evidence>
<gene>
    <name evidence="2" type="ORF">GCM10010151_11430</name>
</gene>
<sequence length="106" mass="11403">MGLKARTKAVLGLTVAGVAASVLIPATAQASDQNQTICNHSDVSQMYIFQPWDGYQGIGSPVIGPNECWTAWVRDLPRPVDLYKQINGQMQFYGTTEAGGVEFGVV</sequence>
<evidence type="ECO:0008006" key="4">
    <source>
        <dbReference type="Google" id="ProtNLM"/>
    </source>
</evidence>
<protein>
    <recommendedName>
        <fullName evidence="4">Secreted protein</fullName>
    </recommendedName>
</protein>
<reference evidence="2 3" key="1">
    <citation type="journal article" date="2019" name="Int. J. Syst. Evol. Microbiol.">
        <title>The Global Catalogue of Microorganisms (GCM) 10K type strain sequencing project: providing services to taxonomists for standard genome sequencing and annotation.</title>
        <authorList>
            <consortium name="The Broad Institute Genomics Platform"/>
            <consortium name="The Broad Institute Genome Sequencing Center for Infectious Disease"/>
            <person name="Wu L."/>
            <person name="Ma J."/>
        </authorList>
    </citation>
    <scope>NUCLEOTIDE SEQUENCE [LARGE SCALE GENOMIC DNA]</scope>
    <source>
        <strain evidence="2 3">JCM 3146</strain>
    </source>
</reference>
<organism evidence="2 3">
    <name type="scientific">Actinoallomurus spadix</name>
    <dbReference type="NCBI Taxonomy" id="79912"/>
    <lineage>
        <taxon>Bacteria</taxon>
        <taxon>Bacillati</taxon>
        <taxon>Actinomycetota</taxon>
        <taxon>Actinomycetes</taxon>
        <taxon>Streptosporangiales</taxon>
        <taxon>Thermomonosporaceae</taxon>
        <taxon>Actinoallomurus</taxon>
    </lineage>
</organism>
<dbReference type="EMBL" id="BAAABM010000007">
    <property type="protein sequence ID" value="GAA0323294.1"/>
    <property type="molecule type" value="Genomic_DNA"/>
</dbReference>
<keyword evidence="1" id="KW-0732">Signal</keyword>
<evidence type="ECO:0000313" key="3">
    <source>
        <dbReference type="Proteomes" id="UP001501822"/>
    </source>
</evidence>
<name>A0ABN0W2G5_9ACTN</name>
<comment type="caution">
    <text evidence="2">The sequence shown here is derived from an EMBL/GenBank/DDBJ whole genome shotgun (WGS) entry which is preliminary data.</text>
</comment>
<proteinExistence type="predicted"/>
<feature type="signal peptide" evidence="1">
    <location>
        <begin position="1"/>
        <end position="30"/>
    </location>
</feature>
<accession>A0ABN0W2G5</accession>
<keyword evidence="3" id="KW-1185">Reference proteome</keyword>
<feature type="chain" id="PRO_5046058773" description="Secreted protein" evidence="1">
    <location>
        <begin position="31"/>
        <end position="106"/>
    </location>
</feature>
<dbReference type="Proteomes" id="UP001501822">
    <property type="component" value="Unassembled WGS sequence"/>
</dbReference>